<dbReference type="RefSeq" id="WP_363796656.1">
    <property type="nucleotide sequence ID" value="NZ_CP159925.1"/>
</dbReference>
<gene>
    <name evidence="1" type="ORF">ABU614_15355</name>
</gene>
<protein>
    <submittedName>
        <fullName evidence="1">DUF4304 domain-containing protein</fullName>
    </submittedName>
</protein>
<reference evidence="1" key="1">
    <citation type="submission" date="2024-06" db="EMBL/GenBank/DDBJ databases">
        <authorList>
            <person name="Li S."/>
        </authorList>
    </citation>
    <scope>NUCLEOTIDE SEQUENCE</scope>
    <source>
        <strain evidence="1">SR10</strain>
    </source>
</reference>
<dbReference type="AlphaFoldDB" id="A0AAU8MN96"/>
<dbReference type="Pfam" id="PF14137">
    <property type="entry name" value="DUF4304"/>
    <property type="match status" value="1"/>
</dbReference>
<dbReference type="InterPro" id="IPR025412">
    <property type="entry name" value="DUF4304"/>
</dbReference>
<organism evidence="1">
    <name type="scientific">Lysobacter firmicutimachus</name>
    <dbReference type="NCBI Taxonomy" id="1792846"/>
    <lineage>
        <taxon>Bacteria</taxon>
        <taxon>Pseudomonadati</taxon>
        <taxon>Pseudomonadota</taxon>
        <taxon>Gammaproteobacteria</taxon>
        <taxon>Lysobacterales</taxon>
        <taxon>Lysobacteraceae</taxon>
        <taxon>Lysobacter</taxon>
    </lineage>
</organism>
<name>A0AAU8MN96_9GAMM</name>
<sequence length="195" mass="21060">MDPAKHIDAVVASGLAPLLKSHGFAKAGRSFHRRHGDRWQVVNVQASSGNSAAQARFTLNLGLYIPEIEVLAGNAPLAGKPKEYECTLRERIGALMPQARDHWWTLAPDSDPALLAPELADAFAAYGLPWLEDYADLAKVAARLAEAPTILAAAAALAAGDREAAARRIEHMKADRPRATAVADAWAAKHLYERR</sequence>
<proteinExistence type="predicted"/>
<accession>A0AAU8MN96</accession>
<dbReference type="EMBL" id="CP159925">
    <property type="protein sequence ID" value="XCO73758.1"/>
    <property type="molecule type" value="Genomic_DNA"/>
</dbReference>
<evidence type="ECO:0000313" key="1">
    <source>
        <dbReference type="EMBL" id="XCO73758.1"/>
    </source>
</evidence>